<evidence type="ECO:0000313" key="2">
    <source>
        <dbReference type="EMBL" id="KMM66730.1"/>
    </source>
</evidence>
<reference evidence="2 3" key="1">
    <citation type="submission" date="2007-06" db="EMBL/GenBank/DDBJ databases">
        <title>The Genome Sequence of Coccidioides posadasii RMSCC_3488.</title>
        <authorList>
            <consortium name="Coccidioides Genome Resources Consortium"/>
            <consortium name="The Broad Institute Genome Sequencing Platform"/>
            <person name="Henn M.R."/>
            <person name="Sykes S."/>
            <person name="Young S."/>
            <person name="Jaffe D."/>
            <person name="Berlin A."/>
            <person name="Alvarez P."/>
            <person name="Butler J."/>
            <person name="Gnerre S."/>
            <person name="Grabherr M."/>
            <person name="Mauceli E."/>
            <person name="Brockman W."/>
            <person name="Kodira C."/>
            <person name="Alvarado L."/>
            <person name="Zeng Q."/>
            <person name="Crawford M."/>
            <person name="Antoine C."/>
            <person name="Devon K."/>
            <person name="Galgiani J."/>
            <person name="Orsborn K."/>
            <person name="Lewis M.L."/>
            <person name="Nusbaum C."/>
            <person name="Galagan J."/>
            <person name="Birren B."/>
        </authorList>
    </citation>
    <scope>NUCLEOTIDE SEQUENCE [LARGE SCALE GENOMIC DNA]</scope>
    <source>
        <strain evidence="2 3">RMSCC 3488</strain>
    </source>
</reference>
<name>A0A0J6FBU4_COCPO</name>
<reference evidence="3" key="2">
    <citation type="journal article" date="2009" name="Genome Res.">
        <title>Comparative genomic analyses of the human fungal pathogens Coccidioides and their relatives.</title>
        <authorList>
            <person name="Sharpton T.J."/>
            <person name="Stajich J.E."/>
            <person name="Rounsley S.D."/>
            <person name="Gardner M.J."/>
            <person name="Wortman J.R."/>
            <person name="Jordar V.S."/>
            <person name="Maiti R."/>
            <person name="Kodira C.D."/>
            <person name="Neafsey D.E."/>
            <person name="Zeng Q."/>
            <person name="Hung C.-Y."/>
            <person name="McMahan C."/>
            <person name="Muszewska A."/>
            <person name="Grynberg M."/>
            <person name="Mandel M.A."/>
            <person name="Kellner E.M."/>
            <person name="Barker B.M."/>
            <person name="Galgiani J.N."/>
            <person name="Orbach M.J."/>
            <person name="Kirkland T.N."/>
            <person name="Cole G.T."/>
            <person name="Henn M.R."/>
            <person name="Birren B.W."/>
            <person name="Taylor J.W."/>
        </authorList>
    </citation>
    <scope>NUCLEOTIDE SEQUENCE [LARGE SCALE GENOMIC DNA]</scope>
    <source>
        <strain evidence="3">RMSCC 3488</strain>
    </source>
</reference>
<dbReference type="InterPro" id="IPR036188">
    <property type="entry name" value="FAD/NAD-bd_sf"/>
</dbReference>
<dbReference type="Proteomes" id="UP000054567">
    <property type="component" value="Unassembled WGS sequence"/>
</dbReference>
<dbReference type="GO" id="GO:0003682">
    <property type="term" value="F:chromatin binding"/>
    <property type="evidence" value="ECO:0007669"/>
    <property type="project" value="TreeGrafter"/>
</dbReference>
<dbReference type="SUPFAM" id="SSF51905">
    <property type="entry name" value="FAD/NAD(P)-binding domain"/>
    <property type="match status" value="1"/>
</dbReference>
<dbReference type="SUPFAM" id="SSF54373">
    <property type="entry name" value="FAD-linked reductases, C-terminal domain"/>
    <property type="match status" value="1"/>
</dbReference>
<proteinExistence type="predicted"/>
<dbReference type="VEuPathDB" id="FungiDB:CPAG_03068"/>
<dbReference type="Gene3D" id="3.90.660.10">
    <property type="match status" value="1"/>
</dbReference>
<dbReference type="PANTHER" id="PTHR10742">
    <property type="entry name" value="FLAVIN MONOAMINE OXIDASE"/>
    <property type="match status" value="1"/>
</dbReference>
<dbReference type="GO" id="GO:0016491">
    <property type="term" value="F:oxidoreductase activity"/>
    <property type="evidence" value="ECO:0007669"/>
    <property type="project" value="InterPro"/>
</dbReference>
<feature type="domain" description="Amine oxidase" evidence="1">
    <location>
        <begin position="63"/>
        <end position="537"/>
    </location>
</feature>
<sequence length="550" mass="60816">MECRTNRLIQTTKWLQASSNIMKPIPTHERLHQQSKSWNSSKDSSAALALPKSSHIGIIGAGLAGLRCADILLQKGARVTILEARDRIGGRICQSDIGGTPVDLGPNWIHGTENNPIVSISKYTKTVTHSWDGPQVIIDSSGRLLDAQDATKFSEFTWETIDKALDHSRKNAATIPPNLSLCDYIREELEKTTFSQSEKEACMELSKSWGAYIGSPVDRQSLKFFFLEECLDGTNLFVASTYKDILQTAAEPALEGAKICLNDPVVSVKTEPRKPRVEHHVTVSTASGKEYVFDEVVATFPLGWLKKNKSVFSPPLSPRLSTAIDSISYGQLEKVYVHFPEAFWNVEGIKEASNASNSAEDEARHLALMPGFTQFLNPNYVDRPAIPFWNQECLSLATLPKSCAHPTLLFYTYGPCAAHIVNKISSLSPESKEYFETLDGFLHPFYSRMPGYDPDSPSCKPIAFLATKWQLDPWAGNGSYSNFQVGLKEGDRDIEIMREAAGVERGLWFAGEHTAPFVALGTTLGAYWSGELVAEKICEVLTGKEKGARE</sequence>
<dbReference type="GO" id="GO:0050660">
    <property type="term" value="F:flavin adenine dinucleotide binding"/>
    <property type="evidence" value="ECO:0007669"/>
    <property type="project" value="TreeGrafter"/>
</dbReference>
<protein>
    <recommendedName>
        <fullName evidence="1">Amine oxidase domain-containing protein</fullName>
    </recommendedName>
</protein>
<evidence type="ECO:0000313" key="3">
    <source>
        <dbReference type="Proteomes" id="UP000054567"/>
    </source>
</evidence>
<dbReference type="Gene3D" id="3.50.50.60">
    <property type="entry name" value="FAD/NAD(P)-binding domain"/>
    <property type="match status" value="1"/>
</dbReference>
<dbReference type="AlphaFoldDB" id="A0A0J6FBU4"/>
<accession>A0A0J6FBU4</accession>
<dbReference type="InterPro" id="IPR002937">
    <property type="entry name" value="Amino_oxidase"/>
</dbReference>
<dbReference type="PANTHER" id="PTHR10742:SF414">
    <property type="entry name" value="CONTAINING AMINE OXIDASE, PUTATIVE (AFU_ORTHOLOGUE AFUA_3G12150)-RELATED"/>
    <property type="match status" value="1"/>
</dbReference>
<dbReference type="GO" id="GO:0006338">
    <property type="term" value="P:chromatin remodeling"/>
    <property type="evidence" value="ECO:0007669"/>
    <property type="project" value="TreeGrafter"/>
</dbReference>
<organism evidence="2 3">
    <name type="scientific">Coccidioides posadasii RMSCC 3488</name>
    <dbReference type="NCBI Taxonomy" id="454284"/>
    <lineage>
        <taxon>Eukaryota</taxon>
        <taxon>Fungi</taxon>
        <taxon>Dikarya</taxon>
        <taxon>Ascomycota</taxon>
        <taxon>Pezizomycotina</taxon>
        <taxon>Eurotiomycetes</taxon>
        <taxon>Eurotiomycetidae</taxon>
        <taxon>Onygenales</taxon>
        <taxon>Onygenaceae</taxon>
        <taxon>Coccidioides</taxon>
    </lineage>
</organism>
<reference evidence="3" key="3">
    <citation type="journal article" date="2010" name="Genome Res.">
        <title>Population genomic sequencing of Coccidioides fungi reveals recent hybridization and transposon control.</title>
        <authorList>
            <person name="Neafsey D.E."/>
            <person name="Barker B.M."/>
            <person name="Sharpton T.J."/>
            <person name="Stajich J.E."/>
            <person name="Park D.J."/>
            <person name="Whiston E."/>
            <person name="Hung C.-Y."/>
            <person name="McMahan C."/>
            <person name="White J."/>
            <person name="Sykes S."/>
            <person name="Heiman D."/>
            <person name="Young S."/>
            <person name="Zeng Q."/>
            <person name="Abouelleil A."/>
            <person name="Aftuck L."/>
            <person name="Bessette D."/>
            <person name="Brown A."/>
            <person name="FitzGerald M."/>
            <person name="Lui A."/>
            <person name="Macdonald J.P."/>
            <person name="Priest M."/>
            <person name="Orbach M.J."/>
            <person name="Galgiani J.N."/>
            <person name="Kirkland T.N."/>
            <person name="Cole G.T."/>
            <person name="Birren B.W."/>
            <person name="Henn M.R."/>
            <person name="Taylor J.W."/>
            <person name="Rounsley S.D."/>
        </authorList>
    </citation>
    <scope>NUCLEOTIDE SEQUENCE [LARGE SCALE GENOMIC DNA]</scope>
    <source>
        <strain evidence="3">RMSCC 3488</strain>
    </source>
</reference>
<dbReference type="EMBL" id="DS268110">
    <property type="protein sequence ID" value="KMM66730.1"/>
    <property type="molecule type" value="Genomic_DNA"/>
</dbReference>
<dbReference type="OrthoDB" id="5046242at2759"/>
<dbReference type="InterPro" id="IPR050281">
    <property type="entry name" value="Flavin_monoamine_oxidase"/>
</dbReference>
<gene>
    <name evidence="2" type="ORF">CPAG_03068</name>
</gene>
<evidence type="ECO:0000259" key="1">
    <source>
        <dbReference type="Pfam" id="PF01593"/>
    </source>
</evidence>
<dbReference type="Pfam" id="PF01593">
    <property type="entry name" value="Amino_oxidase"/>
    <property type="match status" value="1"/>
</dbReference>
<dbReference type="PRINTS" id="PR00419">
    <property type="entry name" value="ADXRDTASE"/>
</dbReference>